<dbReference type="STRING" id="155974.SAMN04487818_108215"/>
<dbReference type="RefSeq" id="WP_245782510.1">
    <property type="nucleotide sequence ID" value="NZ_FOGI01000008.1"/>
</dbReference>
<dbReference type="GO" id="GO:0016787">
    <property type="term" value="F:hydrolase activity"/>
    <property type="evidence" value="ECO:0007669"/>
    <property type="project" value="UniProtKB-KW"/>
</dbReference>
<dbReference type="PANTHER" id="PTHR43798">
    <property type="entry name" value="MONOACYLGLYCEROL LIPASE"/>
    <property type="match status" value="1"/>
</dbReference>
<sequence>MTEHPTLVLLHGLAGSGALWDGLDAAAQWDGPVVAPDLAGHGAAAPLERYSFGALAARVAADLDPDRPVAVLGHSLGGVVALALASGWFGIRVESVVALGVKLSWSPDELAKGRALGGKPPKVFETRAEAESWAGKLAGLPAGPAVEAGGGWRAAVDQRAFAVGRPDLPGLLAAARARVTLAAGEQDVMSPVEHLRTLVPNPVVLPGVGHNAHVEDPAAVAVLLEYLR</sequence>
<dbReference type="PRINTS" id="PR00111">
    <property type="entry name" value="ABHYDROLASE"/>
</dbReference>
<evidence type="ECO:0000313" key="2">
    <source>
        <dbReference type="EMBL" id="SES18805.1"/>
    </source>
</evidence>
<dbReference type="Proteomes" id="UP000199051">
    <property type="component" value="Unassembled WGS sequence"/>
</dbReference>
<keyword evidence="2" id="KW-0378">Hydrolase</keyword>
<dbReference type="PANTHER" id="PTHR43798:SF33">
    <property type="entry name" value="HYDROLASE, PUTATIVE (AFU_ORTHOLOGUE AFUA_2G14860)-RELATED"/>
    <property type="match status" value="1"/>
</dbReference>
<evidence type="ECO:0000259" key="1">
    <source>
        <dbReference type="Pfam" id="PF12697"/>
    </source>
</evidence>
<evidence type="ECO:0000313" key="3">
    <source>
        <dbReference type="Proteomes" id="UP000199051"/>
    </source>
</evidence>
<dbReference type="InterPro" id="IPR029058">
    <property type="entry name" value="AB_hydrolase_fold"/>
</dbReference>
<organism evidence="2 3">
    <name type="scientific">Actinokineospora terrae</name>
    <dbReference type="NCBI Taxonomy" id="155974"/>
    <lineage>
        <taxon>Bacteria</taxon>
        <taxon>Bacillati</taxon>
        <taxon>Actinomycetota</taxon>
        <taxon>Actinomycetes</taxon>
        <taxon>Pseudonocardiales</taxon>
        <taxon>Pseudonocardiaceae</taxon>
        <taxon>Actinokineospora</taxon>
    </lineage>
</organism>
<dbReference type="AlphaFoldDB" id="A0A1H9VAV8"/>
<dbReference type="InterPro" id="IPR000073">
    <property type="entry name" value="AB_hydrolase_1"/>
</dbReference>
<name>A0A1H9VAV8_9PSEU</name>
<dbReference type="GO" id="GO:0016020">
    <property type="term" value="C:membrane"/>
    <property type="evidence" value="ECO:0007669"/>
    <property type="project" value="TreeGrafter"/>
</dbReference>
<accession>A0A1H9VAV8</accession>
<dbReference type="InterPro" id="IPR050266">
    <property type="entry name" value="AB_hydrolase_sf"/>
</dbReference>
<feature type="domain" description="AB hydrolase-1" evidence="1">
    <location>
        <begin position="7"/>
        <end position="221"/>
    </location>
</feature>
<gene>
    <name evidence="2" type="ORF">SAMN04487818_108215</name>
</gene>
<protein>
    <submittedName>
        <fullName evidence="2">Lysophospholipase, alpha-beta hydrolase superfamily</fullName>
    </submittedName>
</protein>
<reference evidence="3" key="1">
    <citation type="submission" date="2016-10" db="EMBL/GenBank/DDBJ databases">
        <authorList>
            <person name="Varghese N."/>
            <person name="Submissions S."/>
        </authorList>
    </citation>
    <scope>NUCLEOTIDE SEQUENCE [LARGE SCALE GENOMIC DNA]</scope>
    <source>
        <strain evidence="3">DSM 44260</strain>
    </source>
</reference>
<keyword evidence="3" id="KW-1185">Reference proteome</keyword>
<dbReference type="Gene3D" id="3.40.50.1820">
    <property type="entry name" value="alpha/beta hydrolase"/>
    <property type="match status" value="1"/>
</dbReference>
<dbReference type="EMBL" id="FOGI01000008">
    <property type="protein sequence ID" value="SES18805.1"/>
    <property type="molecule type" value="Genomic_DNA"/>
</dbReference>
<dbReference type="Pfam" id="PF12697">
    <property type="entry name" value="Abhydrolase_6"/>
    <property type="match status" value="1"/>
</dbReference>
<dbReference type="SUPFAM" id="SSF53474">
    <property type="entry name" value="alpha/beta-Hydrolases"/>
    <property type="match status" value="1"/>
</dbReference>
<proteinExistence type="predicted"/>